<dbReference type="PROSITE" id="PS50075">
    <property type="entry name" value="CARRIER"/>
    <property type="match status" value="1"/>
</dbReference>
<evidence type="ECO:0000313" key="2">
    <source>
        <dbReference type="EMBL" id="GHE12680.1"/>
    </source>
</evidence>
<reference evidence="2" key="2">
    <citation type="submission" date="2020-09" db="EMBL/GenBank/DDBJ databases">
        <authorList>
            <person name="Sun Q."/>
            <person name="Ohkuma M."/>
        </authorList>
    </citation>
    <scope>NUCLEOTIDE SEQUENCE</scope>
    <source>
        <strain evidence="2">JCM 4714</strain>
    </source>
</reference>
<dbReference type="Pfam" id="PF00550">
    <property type="entry name" value="PP-binding"/>
    <property type="match status" value="1"/>
</dbReference>
<dbReference type="Gene3D" id="1.10.1200.10">
    <property type="entry name" value="ACP-like"/>
    <property type="match status" value="1"/>
</dbReference>
<comment type="caution">
    <text evidence="2">The sequence shown here is derived from an EMBL/GenBank/DDBJ whole genome shotgun (WGS) entry which is preliminary data.</text>
</comment>
<dbReference type="Proteomes" id="UP000655443">
    <property type="component" value="Unassembled WGS sequence"/>
</dbReference>
<evidence type="ECO:0000259" key="1">
    <source>
        <dbReference type="PROSITE" id="PS50075"/>
    </source>
</evidence>
<dbReference type="SUPFAM" id="SSF47336">
    <property type="entry name" value="ACP-like"/>
    <property type="match status" value="1"/>
</dbReference>
<protein>
    <recommendedName>
        <fullName evidence="1">Carrier domain-containing protein</fullName>
    </recommendedName>
</protein>
<dbReference type="AlphaFoldDB" id="A0A919D880"/>
<dbReference type="EMBL" id="BMVG01000035">
    <property type="protein sequence ID" value="GHE12680.1"/>
    <property type="molecule type" value="Genomic_DNA"/>
</dbReference>
<evidence type="ECO:0000313" key="3">
    <source>
        <dbReference type="Proteomes" id="UP000655443"/>
    </source>
</evidence>
<dbReference type="InterPro" id="IPR009081">
    <property type="entry name" value="PP-bd_ACP"/>
</dbReference>
<dbReference type="RefSeq" id="WP_189958250.1">
    <property type="nucleotide sequence ID" value="NZ_BMVG01000035.1"/>
</dbReference>
<reference evidence="2" key="1">
    <citation type="journal article" date="2014" name="Int. J. Syst. Evol. Microbiol.">
        <title>Complete genome sequence of Corynebacterium casei LMG S-19264T (=DSM 44701T), isolated from a smear-ripened cheese.</title>
        <authorList>
            <consortium name="US DOE Joint Genome Institute (JGI-PGF)"/>
            <person name="Walter F."/>
            <person name="Albersmeier A."/>
            <person name="Kalinowski J."/>
            <person name="Ruckert C."/>
        </authorList>
    </citation>
    <scope>NUCLEOTIDE SEQUENCE</scope>
    <source>
        <strain evidence="2">JCM 4714</strain>
    </source>
</reference>
<sequence length="83" mass="8896">MSTVHSTDVRTAITEIFATVLSLPGDQVTGSAHFYDDLGGDSLQKLEVVAHLEAAFDCRLSNEEAAENDTVDAFVRLVGERAA</sequence>
<feature type="domain" description="Carrier" evidence="1">
    <location>
        <begin position="4"/>
        <end position="82"/>
    </location>
</feature>
<organism evidence="2 3">
    <name type="scientific">Streptomyces alanosinicus</name>
    <dbReference type="NCBI Taxonomy" id="68171"/>
    <lineage>
        <taxon>Bacteria</taxon>
        <taxon>Bacillati</taxon>
        <taxon>Actinomycetota</taxon>
        <taxon>Actinomycetes</taxon>
        <taxon>Kitasatosporales</taxon>
        <taxon>Streptomycetaceae</taxon>
        <taxon>Streptomyces</taxon>
    </lineage>
</organism>
<proteinExistence type="predicted"/>
<gene>
    <name evidence="2" type="ORF">GCM10010339_77080</name>
</gene>
<name>A0A919D880_9ACTN</name>
<keyword evidence="3" id="KW-1185">Reference proteome</keyword>
<accession>A0A919D880</accession>
<dbReference type="InterPro" id="IPR036736">
    <property type="entry name" value="ACP-like_sf"/>
</dbReference>